<dbReference type="Gene3D" id="1.10.510.10">
    <property type="entry name" value="Transferase(Phosphotransferase) domain 1"/>
    <property type="match status" value="1"/>
</dbReference>
<dbReference type="GO" id="GO:0005634">
    <property type="term" value="C:nucleus"/>
    <property type="evidence" value="ECO:0007669"/>
    <property type="project" value="TreeGrafter"/>
</dbReference>
<dbReference type="AlphaFoldDB" id="A0A6C0CXJ8"/>
<evidence type="ECO:0000256" key="1">
    <source>
        <dbReference type="SAM" id="MobiDB-lite"/>
    </source>
</evidence>
<feature type="compositionally biased region" description="Low complexity" evidence="1">
    <location>
        <begin position="300"/>
        <end position="315"/>
    </location>
</feature>
<dbReference type="PANTHER" id="PTHR24419:SF18">
    <property type="entry name" value="SERINE_THREONINE-PROTEIN KINASE HASPIN"/>
    <property type="match status" value="1"/>
</dbReference>
<protein>
    <recommendedName>
        <fullName evidence="3">Protein kinase domain-containing protein</fullName>
    </recommendedName>
</protein>
<dbReference type="PANTHER" id="PTHR24419">
    <property type="entry name" value="INTERLEUKIN-1 RECEPTOR-ASSOCIATED KINASE"/>
    <property type="match status" value="1"/>
</dbReference>
<dbReference type="GO" id="GO:0035556">
    <property type="term" value="P:intracellular signal transduction"/>
    <property type="evidence" value="ECO:0007669"/>
    <property type="project" value="TreeGrafter"/>
</dbReference>
<evidence type="ECO:0000313" key="2">
    <source>
        <dbReference type="EMBL" id="QHT08494.1"/>
    </source>
</evidence>
<proteinExistence type="predicted"/>
<sequence>MTMNHLNVSYEKRKNGELFKSFQDEDLTNISNIQNYVPIYNKFFALNETNYNSINLNHEWYITKVLKQVDYNLYKCELKHNKTEKTKTKNIFFKMAPLLDPFKMIIGKYDINNTSLYNLPTFDSTSKEIHEKILDQNNTAYVDSLFTFFTSQLNKKYKFEHGLDFYGSFLAIKQKFVFNIVDDLDFICKSDYFNKNKNILFKVEDYNFLLKDDHGKKPPIRIADQEVNPLSLSLKSIQNELFDDIFEDNDKVEKYEENETQHLSLDNLKEFSIELSDLQSPLTSDDLNSQVTKIATTIKSNSSSGSSCSSRTSHTSNDEVVEVVSSASSSKDNIQKKSYNDSDSGSYSDENDSSSEGSSEEDEERVDVILEKFPIQVICMEKCENTLDDLICNDELSEDEIFSALMQVIMSLITYQKAFAFTHNDLHTNNIMYNPTDKKYLYYCYNKTYYKVPTYGRIYKVIDFGRGIYKYGNKQFCSDSFKNGEDAATQYNIEPYFNSKKPRLEPNYSFDLCRLACSIFDYIIEDMDQILDFDECTPLVRLIVEWCLDDNGVNILYKNNGQERYPDFKLYKMIARCVHNHTPQAQLERKEFDKYSVTSVPKNENVMNIDEIPYLYEK</sequence>
<accession>A0A6C0CXJ8</accession>
<dbReference type="GO" id="GO:0005737">
    <property type="term" value="C:cytoplasm"/>
    <property type="evidence" value="ECO:0007669"/>
    <property type="project" value="TreeGrafter"/>
</dbReference>
<name>A0A6C0CXJ8_9ZZZZ</name>
<dbReference type="SUPFAM" id="SSF56112">
    <property type="entry name" value="Protein kinase-like (PK-like)"/>
    <property type="match status" value="1"/>
</dbReference>
<dbReference type="EMBL" id="MN739497">
    <property type="protein sequence ID" value="QHT08494.1"/>
    <property type="molecule type" value="Genomic_DNA"/>
</dbReference>
<feature type="region of interest" description="Disordered" evidence="1">
    <location>
        <begin position="300"/>
        <end position="365"/>
    </location>
</feature>
<feature type="compositionally biased region" description="Acidic residues" evidence="1">
    <location>
        <begin position="349"/>
        <end position="365"/>
    </location>
</feature>
<reference evidence="2" key="1">
    <citation type="journal article" date="2020" name="Nature">
        <title>Giant virus diversity and host interactions through global metagenomics.</title>
        <authorList>
            <person name="Schulz F."/>
            <person name="Roux S."/>
            <person name="Paez-Espino D."/>
            <person name="Jungbluth S."/>
            <person name="Walsh D.A."/>
            <person name="Denef V.J."/>
            <person name="McMahon K.D."/>
            <person name="Konstantinidis K.T."/>
            <person name="Eloe-Fadrosh E.A."/>
            <person name="Kyrpides N.C."/>
            <person name="Woyke T."/>
        </authorList>
    </citation>
    <scope>NUCLEOTIDE SEQUENCE</scope>
    <source>
        <strain evidence="2">GVMAG-M-3300022752-66</strain>
    </source>
</reference>
<organism evidence="2">
    <name type="scientific">viral metagenome</name>
    <dbReference type="NCBI Taxonomy" id="1070528"/>
    <lineage>
        <taxon>unclassified sequences</taxon>
        <taxon>metagenomes</taxon>
        <taxon>organismal metagenomes</taxon>
    </lineage>
</organism>
<dbReference type="InterPro" id="IPR011009">
    <property type="entry name" value="Kinase-like_dom_sf"/>
</dbReference>
<dbReference type="GO" id="GO:0000278">
    <property type="term" value="P:mitotic cell cycle"/>
    <property type="evidence" value="ECO:0007669"/>
    <property type="project" value="TreeGrafter"/>
</dbReference>
<evidence type="ECO:0008006" key="3">
    <source>
        <dbReference type="Google" id="ProtNLM"/>
    </source>
</evidence>
<dbReference type="GO" id="GO:0072354">
    <property type="term" value="F:histone H3T3 kinase activity"/>
    <property type="evidence" value="ECO:0007669"/>
    <property type="project" value="TreeGrafter"/>
</dbReference>